<organism evidence="1 2">
    <name type="scientific">Tanacetum coccineum</name>
    <dbReference type="NCBI Taxonomy" id="301880"/>
    <lineage>
        <taxon>Eukaryota</taxon>
        <taxon>Viridiplantae</taxon>
        <taxon>Streptophyta</taxon>
        <taxon>Embryophyta</taxon>
        <taxon>Tracheophyta</taxon>
        <taxon>Spermatophyta</taxon>
        <taxon>Magnoliopsida</taxon>
        <taxon>eudicotyledons</taxon>
        <taxon>Gunneridae</taxon>
        <taxon>Pentapetalae</taxon>
        <taxon>asterids</taxon>
        <taxon>campanulids</taxon>
        <taxon>Asterales</taxon>
        <taxon>Asteraceae</taxon>
        <taxon>Asteroideae</taxon>
        <taxon>Anthemideae</taxon>
        <taxon>Anthemidinae</taxon>
        <taxon>Tanacetum</taxon>
    </lineage>
</organism>
<name>A0ABQ5CRH7_9ASTR</name>
<dbReference type="Proteomes" id="UP001151760">
    <property type="component" value="Unassembled WGS sequence"/>
</dbReference>
<evidence type="ECO:0000313" key="2">
    <source>
        <dbReference type="Proteomes" id="UP001151760"/>
    </source>
</evidence>
<keyword evidence="2" id="KW-1185">Reference proteome</keyword>
<protein>
    <submittedName>
        <fullName evidence="1">Uncharacterized protein</fullName>
    </submittedName>
</protein>
<proteinExistence type="predicted"/>
<dbReference type="EMBL" id="BQNB010014550">
    <property type="protein sequence ID" value="GJT29528.1"/>
    <property type="molecule type" value="Genomic_DNA"/>
</dbReference>
<accession>A0ABQ5CRH7</accession>
<evidence type="ECO:0000313" key="1">
    <source>
        <dbReference type="EMBL" id="GJT29528.1"/>
    </source>
</evidence>
<reference evidence="1" key="1">
    <citation type="journal article" date="2022" name="Int. J. Mol. Sci.">
        <title>Draft Genome of Tanacetum Coccineum: Genomic Comparison of Closely Related Tanacetum-Family Plants.</title>
        <authorList>
            <person name="Yamashiro T."/>
            <person name="Shiraishi A."/>
            <person name="Nakayama K."/>
            <person name="Satake H."/>
        </authorList>
    </citation>
    <scope>NUCLEOTIDE SEQUENCE</scope>
</reference>
<comment type="caution">
    <text evidence="1">The sequence shown here is derived from an EMBL/GenBank/DDBJ whole genome shotgun (WGS) entry which is preliminary data.</text>
</comment>
<reference evidence="1" key="2">
    <citation type="submission" date="2022-01" db="EMBL/GenBank/DDBJ databases">
        <authorList>
            <person name="Yamashiro T."/>
            <person name="Shiraishi A."/>
            <person name="Satake H."/>
            <person name="Nakayama K."/>
        </authorList>
    </citation>
    <scope>NUCLEOTIDE SEQUENCE</scope>
</reference>
<sequence length="77" mass="9267">MKMSMSKRIVLVEVVEVVEFLVEHLANLGYRDCWVEIKSKEKMVKRLLIAVRELILMIPPKMMGFWMEHWVDYEIVE</sequence>
<gene>
    <name evidence="1" type="ORF">Tco_0909803</name>
</gene>